<dbReference type="GO" id="GO:0006793">
    <property type="term" value="P:phosphorus metabolic process"/>
    <property type="evidence" value="ECO:0007669"/>
    <property type="project" value="UniProtKB-ARBA"/>
</dbReference>
<dbReference type="GO" id="GO:0016891">
    <property type="term" value="F:RNA endonuclease activity producing 5'-phosphomonoesters, hydrolytic mechanism"/>
    <property type="evidence" value="ECO:0007669"/>
    <property type="project" value="TreeGrafter"/>
</dbReference>
<feature type="domain" description="Fibronectin type-III" evidence="9">
    <location>
        <begin position="233"/>
        <end position="322"/>
    </location>
</feature>
<sequence>MKKLFLFFALVSFNMSFAQTVVPIADLRTNDSNGVPVDTGQVFTVTGIVTSANQFGANGPGSLQDATAGLSIFGSGFAGQVQIGDSVTVTSTLTHFNGLTQFDFRRAGSVLVKHSSNHNYDTTIVTISDIASQQWNGFEEFESRLIRINNVTIQASGNFASGTNYNISDATGTLSAGLRIDNDVTSIIGQPIPQTPVDLIGILGQYKTTAPYNTGYQLLPRFISDIVYDNSPLILNPVIASNITSSGFTVYFNTARNGNSQVKYGLTPSLELDSVVIDNDTTVHIVPVTNLQEGTLYYFRAYSTNSTGTSYSSLQTVTTASANPQTGTINVYFNFSVDTTVAISGNAAKGNINFAQKLIERINAATYSIDMALYSFSDLPDVANALIAAKNRGVKIRVVYENRTTQNSMQALIDAGIPVIKRTSGLNGIMHNKFFIFDARDSVVINDWLWTGSWNVTLTESSWENNVVEINDPTITQAYKIEFEEMWGSNGDSPNPSNAKFGFQKTDNTPHIFSIGGREVKVYFSPSDGVMSKIINTVNTANKDIYFALYAFTRSDIATAMNNRFNAGVTDIRGLIDQVNTTGSQYSYLNSFAEMFGNVGATMHHKYGLIDATQTNSNPFVITGSANWSNAASNDNDENILIIEDIFIANQYMQEFKRRYNEDGGTSSFIVPTIISNDDQLLEIKDFQLYQNYPNPFNPITTIRFDVAKPQHLKLSVFDLLGREVKTLYDNYAPAGFVTIDFNANELSSGIYIYRLFGENVNFSRKMMLLK</sequence>
<comment type="catalytic activity">
    <reaction evidence="1">
        <text>a 1,2-diacyl-sn-glycero-3-phosphocholine + H2O = a 1,2-diacyl-sn-glycero-3-phosphate + choline + H(+)</text>
        <dbReference type="Rhea" id="RHEA:14445"/>
        <dbReference type="ChEBI" id="CHEBI:15354"/>
        <dbReference type="ChEBI" id="CHEBI:15377"/>
        <dbReference type="ChEBI" id="CHEBI:15378"/>
        <dbReference type="ChEBI" id="CHEBI:57643"/>
        <dbReference type="ChEBI" id="CHEBI:58608"/>
        <dbReference type="EC" id="3.1.4.4"/>
    </reaction>
</comment>
<dbReference type="SMART" id="SM00060">
    <property type="entry name" value="FN3"/>
    <property type="match status" value="1"/>
</dbReference>
<dbReference type="Pfam" id="PF18962">
    <property type="entry name" value="Por_Secre_tail"/>
    <property type="match status" value="1"/>
</dbReference>
<gene>
    <name evidence="10" type="ORF">ENS31_06780</name>
</gene>
<evidence type="ECO:0000256" key="7">
    <source>
        <dbReference type="SAM" id="SignalP"/>
    </source>
</evidence>
<name>A0A7V2ZJL1_9BACT</name>
<dbReference type="PROSITE" id="PS50853">
    <property type="entry name" value="FN3"/>
    <property type="match status" value="1"/>
</dbReference>
<dbReference type="GO" id="GO:0004630">
    <property type="term" value="F:phospholipase D activity"/>
    <property type="evidence" value="ECO:0007669"/>
    <property type="project" value="UniProtKB-EC"/>
</dbReference>
<protein>
    <recommendedName>
        <fullName evidence="3">phospholipase D</fullName>
        <ecNumber evidence="3">3.1.4.4</ecNumber>
    </recommendedName>
</protein>
<keyword evidence="6" id="KW-0443">Lipid metabolism</keyword>
<comment type="caution">
    <text evidence="10">The sequence shown here is derived from an EMBL/GenBank/DDBJ whole genome shotgun (WGS) entry which is preliminary data.</text>
</comment>
<dbReference type="InterPro" id="IPR013783">
    <property type="entry name" value="Ig-like_fold"/>
</dbReference>
<proteinExistence type="inferred from homology"/>
<dbReference type="NCBIfam" id="TIGR04183">
    <property type="entry name" value="Por_Secre_tail"/>
    <property type="match status" value="1"/>
</dbReference>
<feature type="signal peptide" evidence="7">
    <location>
        <begin position="1"/>
        <end position="18"/>
    </location>
</feature>
<dbReference type="EC" id="3.1.4.4" evidence="3"/>
<dbReference type="PANTHER" id="PTHR43856:SF1">
    <property type="entry name" value="MITOCHONDRIAL CARDIOLIPIN HYDROLASE"/>
    <property type="match status" value="1"/>
</dbReference>
<evidence type="ECO:0000256" key="6">
    <source>
        <dbReference type="ARBA" id="ARBA00023098"/>
    </source>
</evidence>
<keyword evidence="4" id="KW-0378">Hydrolase</keyword>
<feature type="chain" id="PRO_5031411575" description="phospholipase D" evidence="7">
    <location>
        <begin position="19"/>
        <end position="771"/>
    </location>
</feature>
<feature type="domain" description="PLD phosphodiesterase" evidence="8">
    <location>
        <begin position="599"/>
        <end position="632"/>
    </location>
</feature>
<dbReference type="Pfam" id="PF13091">
    <property type="entry name" value="PLDc_2"/>
    <property type="match status" value="2"/>
</dbReference>
<dbReference type="InterPro" id="IPR036116">
    <property type="entry name" value="FN3_sf"/>
</dbReference>
<comment type="similarity">
    <text evidence="2">Belongs to the phospholipase D family.</text>
</comment>
<evidence type="ECO:0000256" key="2">
    <source>
        <dbReference type="ARBA" id="ARBA00008664"/>
    </source>
</evidence>
<evidence type="ECO:0000256" key="1">
    <source>
        <dbReference type="ARBA" id="ARBA00000798"/>
    </source>
</evidence>
<evidence type="ECO:0000259" key="9">
    <source>
        <dbReference type="PROSITE" id="PS50853"/>
    </source>
</evidence>
<dbReference type="InterPro" id="IPR003961">
    <property type="entry name" value="FN3_dom"/>
</dbReference>
<evidence type="ECO:0000256" key="3">
    <source>
        <dbReference type="ARBA" id="ARBA00012027"/>
    </source>
</evidence>
<dbReference type="Gene3D" id="2.60.40.10">
    <property type="entry name" value="Immunoglobulins"/>
    <property type="match status" value="1"/>
</dbReference>
<dbReference type="EMBL" id="DSUJ01000008">
    <property type="protein sequence ID" value="HFI91224.1"/>
    <property type="molecule type" value="Genomic_DNA"/>
</dbReference>
<dbReference type="Gene3D" id="3.30.870.10">
    <property type="entry name" value="Endonuclease Chain A"/>
    <property type="match status" value="2"/>
</dbReference>
<dbReference type="PROSITE" id="PS50035">
    <property type="entry name" value="PLD"/>
    <property type="match status" value="1"/>
</dbReference>
<dbReference type="CDD" id="cd00063">
    <property type="entry name" value="FN3"/>
    <property type="match status" value="1"/>
</dbReference>
<dbReference type="SMART" id="SM00155">
    <property type="entry name" value="PLDc"/>
    <property type="match status" value="2"/>
</dbReference>
<dbReference type="PANTHER" id="PTHR43856">
    <property type="entry name" value="CARDIOLIPIN HYDROLASE"/>
    <property type="match status" value="1"/>
</dbReference>
<keyword evidence="5" id="KW-0442">Lipid degradation</keyword>
<keyword evidence="7" id="KW-0732">Signal</keyword>
<dbReference type="SUPFAM" id="SSF56024">
    <property type="entry name" value="Phospholipase D/nuclease"/>
    <property type="match status" value="2"/>
</dbReference>
<evidence type="ECO:0000259" key="8">
    <source>
        <dbReference type="PROSITE" id="PS50035"/>
    </source>
</evidence>
<dbReference type="InterPro" id="IPR051406">
    <property type="entry name" value="PLD_domain"/>
</dbReference>
<accession>A0A7V2ZJL1</accession>
<dbReference type="AlphaFoldDB" id="A0A7V2ZJL1"/>
<reference evidence="10" key="1">
    <citation type="journal article" date="2020" name="mSystems">
        <title>Genome- and Community-Level Interaction Insights into Carbon Utilization and Element Cycling Functions of Hydrothermarchaeota in Hydrothermal Sediment.</title>
        <authorList>
            <person name="Zhou Z."/>
            <person name="Liu Y."/>
            <person name="Xu W."/>
            <person name="Pan J."/>
            <person name="Luo Z.H."/>
            <person name="Li M."/>
        </authorList>
    </citation>
    <scope>NUCLEOTIDE SEQUENCE [LARGE SCALE GENOMIC DNA]</scope>
    <source>
        <strain evidence="10">SpSt-479</strain>
    </source>
</reference>
<evidence type="ECO:0000256" key="5">
    <source>
        <dbReference type="ARBA" id="ARBA00022963"/>
    </source>
</evidence>
<evidence type="ECO:0000313" key="10">
    <source>
        <dbReference type="EMBL" id="HFI91224.1"/>
    </source>
</evidence>
<dbReference type="GO" id="GO:0016042">
    <property type="term" value="P:lipid catabolic process"/>
    <property type="evidence" value="ECO:0007669"/>
    <property type="project" value="UniProtKB-KW"/>
</dbReference>
<evidence type="ECO:0000256" key="4">
    <source>
        <dbReference type="ARBA" id="ARBA00022801"/>
    </source>
</evidence>
<dbReference type="InterPro" id="IPR025202">
    <property type="entry name" value="PLD-like_dom"/>
</dbReference>
<dbReference type="InterPro" id="IPR001736">
    <property type="entry name" value="PLipase_D/transphosphatidylase"/>
</dbReference>
<organism evidence="10">
    <name type="scientific">Ignavibacterium album</name>
    <dbReference type="NCBI Taxonomy" id="591197"/>
    <lineage>
        <taxon>Bacteria</taxon>
        <taxon>Pseudomonadati</taxon>
        <taxon>Ignavibacteriota</taxon>
        <taxon>Ignavibacteria</taxon>
        <taxon>Ignavibacteriales</taxon>
        <taxon>Ignavibacteriaceae</taxon>
        <taxon>Ignavibacterium</taxon>
    </lineage>
</organism>
<dbReference type="SUPFAM" id="SSF49265">
    <property type="entry name" value="Fibronectin type III"/>
    <property type="match status" value="1"/>
</dbReference>
<dbReference type="InterPro" id="IPR026444">
    <property type="entry name" value="Secre_tail"/>
</dbReference>